<accession>A0ABU6X5S3</accession>
<feature type="region of interest" description="Disordered" evidence="1">
    <location>
        <begin position="1"/>
        <end position="31"/>
    </location>
</feature>
<name>A0ABU6X5S3_9FABA</name>
<feature type="compositionally biased region" description="Gly residues" evidence="1">
    <location>
        <begin position="164"/>
        <end position="176"/>
    </location>
</feature>
<evidence type="ECO:0008006" key="4">
    <source>
        <dbReference type="Google" id="ProtNLM"/>
    </source>
</evidence>
<gene>
    <name evidence="2" type="ORF">PIB30_004967</name>
</gene>
<dbReference type="EMBL" id="JASCZI010211458">
    <property type="protein sequence ID" value="MED6191888.1"/>
    <property type="molecule type" value="Genomic_DNA"/>
</dbReference>
<feature type="region of interest" description="Disordered" evidence="1">
    <location>
        <begin position="143"/>
        <end position="176"/>
    </location>
</feature>
<proteinExistence type="predicted"/>
<evidence type="ECO:0000313" key="3">
    <source>
        <dbReference type="Proteomes" id="UP001341840"/>
    </source>
</evidence>
<keyword evidence="3" id="KW-1185">Reference proteome</keyword>
<comment type="caution">
    <text evidence="2">The sequence shown here is derived from an EMBL/GenBank/DDBJ whole genome shotgun (WGS) entry which is preliminary data.</text>
</comment>
<reference evidence="2 3" key="1">
    <citation type="journal article" date="2023" name="Plants (Basel)">
        <title>Bridging the Gap: Combining Genomics and Transcriptomics Approaches to Understand Stylosanthes scabra, an Orphan Legume from the Brazilian Caatinga.</title>
        <authorList>
            <person name="Ferreira-Neto J.R.C."/>
            <person name="da Silva M.D."/>
            <person name="Binneck E."/>
            <person name="de Melo N.F."/>
            <person name="da Silva R.H."/>
            <person name="de Melo A.L.T.M."/>
            <person name="Pandolfi V."/>
            <person name="Bustamante F.O."/>
            <person name="Brasileiro-Vidal A.C."/>
            <person name="Benko-Iseppon A.M."/>
        </authorList>
    </citation>
    <scope>NUCLEOTIDE SEQUENCE [LARGE SCALE GENOMIC DNA]</scope>
    <source>
        <tissue evidence="2">Leaves</tissue>
    </source>
</reference>
<protein>
    <recommendedName>
        <fullName evidence="4">Ubiquitin-like protease family profile domain-containing protein</fullName>
    </recommendedName>
</protein>
<organism evidence="2 3">
    <name type="scientific">Stylosanthes scabra</name>
    <dbReference type="NCBI Taxonomy" id="79078"/>
    <lineage>
        <taxon>Eukaryota</taxon>
        <taxon>Viridiplantae</taxon>
        <taxon>Streptophyta</taxon>
        <taxon>Embryophyta</taxon>
        <taxon>Tracheophyta</taxon>
        <taxon>Spermatophyta</taxon>
        <taxon>Magnoliopsida</taxon>
        <taxon>eudicotyledons</taxon>
        <taxon>Gunneridae</taxon>
        <taxon>Pentapetalae</taxon>
        <taxon>rosids</taxon>
        <taxon>fabids</taxon>
        <taxon>Fabales</taxon>
        <taxon>Fabaceae</taxon>
        <taxon>Papilionoideae</taxon>
        <taxon>50 kb inversion clade</taxon>
        <taxon>dalbergioids sensu lato</taxon>
        <taxon>Dalbergieae</taxon>
        <taxon>Pterocarpus clade</taxon>
        <taxon>Stylosanthes</taxon>
    </lineage>
</organism>
<evidence type="ECO:0000313" key="2">
    <source>
        <dbReference type="EMBL" id="MED6191888.1"/>
    </source>
</evidence>
<dbReference type="Proteomes" id="UP001341840">
    <property type="component" value="Unassembled WGS sequence"/>
</dbReference>
<evidence type="ECO:0000256" key="1">
    <source>
        <dbReference type="SAM" id="MobiDB-lite"/>
    </source>
</evidence>
<sequence>MEQGERSKVTPLTHGLDPRDKGKTSMSPLGEAKRNDRFIGWSDDSDDNVVIIEPPSKLMASAFSRHARGPRSGGNRANNRMDWSLASVKVEPISSEHELPICHFLSECGHGGGVSHRGEAKETNGGPTKLYRVSLDEASRNTKGVLAPMPPVTRSSTRGDSRAGRGGRARGGGRGIRGSRVIRANPVILPVSHTDLIPSNFKMSFRPRPTMGLDLKETRIAVYIFAFASSPKEFLFRYTIVDLTRMDLLSLCPGMAPDFQQGGPTTTSPAGFYLRRLLVISCKGWSGRKSTADIRVSGCQRQLLWNIYETTPSDSAQVFLPICDTDDAWYILLLDVKATEVFILDVRRPPSCDPRKAKQTKAVVEEAITPPGIPDNRSIPETALWACWWMFHNGRLTDEIFGPMVRRWDTVRMKLATGIVGAECNELGKGIDERSLKTWHEFAAAHER</sequence>